<reference evidence="2" key="1">
    <citation type="submission" date="2023-10" db="EMBL/GenBank/DDBJ databases">
        <authorList>
            <person name="Chen Y."/>
            <person name="Shah S."/>
            <person name="Dougan E. K."/>
            <person name="Thang M."/>
            <person name="Chan C."/>
        </authorList>
    </citation>
    <scope>NUCLEOTIDE SEQUENCE [LARGE SCALE GENOMIC DNA]</scope>
</reference>
<feature type="region of interest" description="Disordered" evidence="1">
    <location>
        <begin position="62"/>
        <end position="115"/>
    </location>
</feature>
<accession>A0ABN9S8S7</accession>
<dbReference type="EMBL" id="CAUYUJ010010001">
    <property type="protein sequence ID" value="CAK0828291.1"/>
    <property type="molecule type" value="Genomic_DNA"/>
</dbReference>
<proteinExistence type="predicted"/>
<dbReference type="Proteomes" id="UP001189429">
    <property type="component" value="Unassembled WGS sequence"/>
</dbReference>
<keyword evidence="3" id="KW-1185">Reference proteome</keyword>
<evidence type="ECO:0000313" key="2">
    <source>
        <dbReference type="EMBL" id="CAK0828291.1"/>
    </source>
</evidence>
<feature type="compositionally biased region" description="Polar residues" evidence="1">
    <location>
        <begin position="100"/>
        <end position="109"/>
    </location>
</feature>
<organism evidence="2 3">
    <name type="scientific">Prorocentrum cordatum</name>
    <dbReference type="NCBI Taxonomy" id="2364126"/>
    <lineage>
        <taxon>Eukaryota</taxon>
        <taxon>Sar</taxon>
        <taxon>Alveolata</taxon>
        <taxon>Dinophyceae</taxon>
        <taxon>Prorocentrales</taxon>
        <taxon>Prorocentraceae</taxon>
        <taxon>Prorocentrum</taxon>
    </lineage>
</organism>
<protein>
    <submittedName>
        <fullName evidence="2">Uncharacterized protein</fullName>
    </submittedName>
</protein>
<gene>
    <name evidence="2" type="ORF">PCOR1329_LOCUS27547</name>
</gene>
<sequence>MFRTVGGNPKCVQSGGLRVPLRKVCLCTCVKTACFPTDEKPFFEAAADGPARKMTRLRLRARLRAPRRVEARAPDPPLPPGRGQVGQTAKVSGEGEADEQPSSGISGQTHEVGRRRKEILRPEVMKERSPLESYRYVFDVGRLLYIFTSKIGTTMPFSASVRTAPKSNVFVTLPLQNTSTSRSSSSAPCPSVSVVIFPF</sequence>
<evidence type="ECO:0000256" key="1">
    <source>
        <dbReference type="SAM" id="MobiDB-lite"/>
    </source>
</evidence>
<evidence type="ECO:0000313" key="3">
    <source>
        <dbReference type="Proteomes" id="UP001189429"/>
    </source>
</evidence>
<comment type="caution">
    <text evidence="2">The sequence shown here is derived from an EMBL/GenBank/DDBJ whole genome shotgun (WGS) entry which is preliminary data.</text>
</comment>
<name>A0ABN9S8S7_9DINO</name>